<sequence>MCGIAGVKKWSRRNDRDRHKLEKKPISSVVSDKFQNPLKGRLLSFPEKKEIYAYPCLQKAEFLTY</sequence>
<dbReference type="AlphaFoldDB" id="A0A2Z6EW33"/>
<dbReference type="EMBL" id="AP018150">
    <property type="protein sequence ID" value="BBE09684.1"/>
    <property type="molecule type" value="Genomic_DNA"/>
</dbReference>
<accession>A0A2Z6EW33</accession>
<dbReference type="Proteomes" id="UP000282597">
    <property type="component" value="Chromosome"/>
</dbReference>
<gene>
    <name evidence="1" type="ORF">MCB1EB_1523</name>
</gene>
<dbReference type="KEGG" id="mcys:MCB1EB_1523"/>
<protein>
    <submittedName>
        <fullName evidence="1">IC domain protein, HAD ATPase, P-type family</fullName>
    </submittedName>
</protein>
<keyword evidence="2" id="KW-1185">Reference proteome</keyword>
<reference evidence="1 2" key="1">
    <citation type="journal article" date="2018" name="Microbes Environ.">
        <title>Comparative Genomic Insights into Endofungal Lifestyles of Two Bacterial Endosymbionts, Mycoavidus cysteinexigens and Burkholderia rhizoxinica.</title>
        <authorList>
            <person name="Sharmin D."/>
            <person name="Guo Y."/>
            <person name="Nishizawa T."/>
            <person name="Ohshima S."/>
            <person name="Sato Y."/>
            <person name="Takashima Y."/>
            <person name="Narisawa K."/>
            <person name="Ohta H."/>
        </authorList>
    </citation>
    <scope>NUCLEOTIDE SEQUENCE [LARGE SCALE GENOMIC DNA]</scope>
    <source>
        <strain evidence="1 2">B1-EB</strain>
    </source>
</reference>
<proteinExistence type="predicted"/>
<evidence type="ECO:0000313" key="2">
    <source>
        <dbReference type="Proteomes" id="UP000282597"/>
    </source>
</evidence>
<evidence type="ECO:0000313" key="1">
    <source>
        <dbReference type="EMBL" id="BBE09684.1"/>
    </source>
</evidence>
<organism evidence="1 2">
    <name type="scientific">Mycoavidus cysteinexigens</name>
    <dbReference type="NCBI Taxonomy" id="1553431"/>
    <lineage>
        <taxon>Bacteria</taxon>
        <taxon>Pseudomonadati</taxon>
        <taxon>Pseudomonadota</taxon>
        <taxon>Betaproteobacteria</taxon>
        <taxon>Burkholderiales</taxon>
        <taxon>Burkholderiaceae</taxon>
        <taxon>Mycoavidus</taxon>
    </lineage>
</organism>
<name>A0A2Z6EW33_9BURK</name>